<dbReference type="EMBL" id="QWVT01000015">
    <property type="protein sequence ID" value="RID85772.1"/>
    <property type="molecule type" value="Genomic_DNA"/>
</dbReference>
<reference evidence="2 3" key="1">
    <citation type="submission" date="2018-08" db="EMBL/GenBank/DDBJ databases">
        <title>Bacillus jemisoniae sp. nov., Bacillus chryseoplanitiae sp. nov., Bacillus resnikiae sp. nov., and Bacillus frankliniae sp. nov., isolated from Viking spacecraft and associated surfaces.</title>
        <authorList>
            <person name="Seuylemezian A."/>
            <person name="Vaishampayan P."/>
        </authorList>
    </citation>
    <scope>NUCLEOTIDE SEQUENCE [LARGE SCALE GENOMIC DNA]</scope>
    <source>
        <strain evidence="2 3">JJ-247</strain>
    </source>
</reference>
<dbReference type="OrthoDB" id="2930674at2"/>
<keyword evidence="1" id="KW-1133">Transmembrane helix</keyword>
<evidence type="ECO:0000313" key="2">
    <source>
        <dbReference type="EMBL" id="RID85772.1"/>
    </source>
</evidence>
<evidence type="ECO:0000313" key="3">
    <source>
        <dbReference type="Proteomes" id="UP000265816"/>
    </source>
</evidence>
<feature type="transmembrane region" description="Helical" evidence="1">
    <location>
        <begin position="93"/>
        <end position="110"/>
    </location>
</feature>
<comment type="caution">
    <text evidence="2">The sequence shown here is derived from an EMBL/GenBank/DDBJ whole genome shotgun (WGS) entry which is preliminary data.</text>
</comment>
<organism evidence="2 3">
    <name type="scientific">Mesobacillus zeae</name>
    <dbReference type="NCBI Taxonomy" id="1917180"/>
    <lineage>
        <taxon>Bacteria</taxon>
        <taxon>Bacillati</taxon>
        <taxon>Bacillota</taxon>
        <taxon>Bacilli</taxon>
        <taxon>Bacillales</taxon>
        <taxon>Bacillaceae</taxon>
        <taxon>Mesobacillus</taxon>
    </lineage>
</organism>
<keyword evidence="3" id="KW-1185">Reference proteome</keyword>
<accession>A0A398B7F4</accession>
<feature type="transmembrane region" description="Helical" evidence="1">
    <location>
        <begin position="122"/>
        <end position="141"/>
    </location>
</feature>
<protein>
    <recommendedName>
        <fullName evidence="4">Group-specific protein</fullName>
    </recommendedName>
</protein>
<evidence type="ECO:0000256" key="1">
    <source>
        <dbReference type="SAM" id="Phobius"/>
    </source>
</evidence>
<dbReference type="InterPro" id="IPR048147">
    <property type="entry name" value="CBO0543-like"/>
</dbReference>
<dbReference type="RefSeq" id="WP_119112625.1">
    <property type="nucleotide sequence ID" value="NZ_CBCSEO010000002.1"/>
</dbReference>
<proteinExistence type="predicted"/>
<gene>
    <name evidence="2" type="ORF">D1970_09560</name>
</gene>
<name>A0A398B7F4_9BACI</name>
<dbReference type="Proteomes" id="UP000265816">
    <property type="component" value="Unassembled WGS sequence"/>
</dbReference>
<dbReference type="AlphaFoldDB" id="A0A398B7F4"/>
<sequence length="150" mass="17700">MNTVKHLKDLNLQPLRKRQFLYGIKSYIPAMVLSSLLGTYLDLLFIGKQLYFFPNRPFPAVFSINILFTLVGLPTLMVVIIKLMQMRSKWKRVLFIVFIGLGMAALEKKAEELGFFVHSKQWNHLYTLIGYCLFLLVVFRFHQWINEKRL</sequence>
<dbReference type="NCBIfam" id="NF041644">
    <property type="entry name" value="CBO0543_fam"/>
    <property type="match status" value="1"/>
</dbReference>
<keyword evidence="1" id="KW-0812">Transmembrane</keyword>
<evidence type="ECO:0008006" key="4">
    <source>
        <dbReference type="Google" id="ProtNLM"/>
    </source>
</evidence>
<keyword evidence="1" id="KW-0472">Membrane</keyword>
<feature type="transmembrane region" description="Helical" evidence="1">
    <location>
        <begin position="20"/>
        <end position="41"/>
    </location>
</feature>
<feature type="transmembrane region" description="Helical" evidence="1">
    <location>
        <begin position="61"/>
        <end position="81"/>
    </location>
</feature>